<evidence type="ECO:0000313" key="2">
    <source>
        <dbReference type="Proteomes" id="UP000006813"/>
    </source>
</evidence>
<proteinExistence type="predicted"/>
<feature type="non-terminal residue" evidence="1">
    <location>
        <position position="1"/>
    </location>
</feature>
<feature type="non-terminal residue" evidence="1">
    <location>
        <position position="119"/>
    </location>
</feature>
<dbReference type="AlphaFoldDB" id="G5BFC4"/>
<dbReference type="InParanoid" id="G5BFC4"/>
<protein>
    <submittedName>
        <fullName evidence="1">Transcription elongation regulator 1-like protein</fullName>
    </submittedName>
</protein>
<dbReference type="Proteomes" id="UP000006813">
    <property type="component" value="Unassembled WGS sequence"/>
</dbReference>
<accession>G5BFC4</accession>
<dbReference type="STRING" id="10181.G5BFC4"/>
<gene>
    <name evidence="1" type="ORF">GW7_14062</name>
</gene>
<evidence type="ECO:0000313" key="1">
    <source>
        <dbReference type="EMBL" id="EHB07971.1"/>
    </source>
</evidence>
<reference evidence="1 2" key="1">
    <citation type="journal article" date="2011" name="Nature">
        <title>Genome sequencing reveals insights into physiology and longevity of the naked mole rat.</title>
        <authorList>
            <person name="Kim E.B."/>
            <person name="Fang X."/>
            <person name="Fushan A.A."/>
            <person name="Huang Z."/>
            <person name="Lobanov A.V."/>
            <person name="Han L."/>
            <person name="Marino S.M."/>
            <person name="Sun X."/>
            <person name="Turanov A.A."/>
            <person name="Yang P."/>
            <person name="Yim S.H."/>
            <person name="Zhao X."/>
            <person name="Kasaikina M.V."/>
            <person name="Stoletzki N."/>
            <person name="Peng C."/>
            <person name="Polak P."/>
            <person name="Xiong Z."/>
            <person name="Kiezun A."/>
            <person name="Zhu Y."/>
            <person name="Chen Y."/>
            <person name="Kryukov G.V."/>
            <person name="Zhang Q."/>
            <person name="Peshkin L."/>
            <person name="Yang L."/>
            <person name="Bronson R.T."/>
            <person name="Buffenstein R."/>
            <person name="Wang B."/>
            <person name="Han C."/>
            <person name="Li Q."/>
            <person name="Chen L."/>
            <person name="Zhao W."/>
            <person name="Sunyaev S.R."/>
            <person name="Park T.J."/>
            <person name="Zhang G."/>
            <person name="Wang J."/>
            <person name="Gladyshev V.N."/>
        </authorList>
    </citation>
    <scope>NUCLEOTIDE SEQUENCE [LARGE SCALE GENOMIC DNA]</scope>
</reference>
<dbReference type="EMBL" id="JH169924">
    <property type="protein sequence ID" value="EHB07971.1"/>
    <property type="molecule type" value="Genomic_DNA"/>
</dbReference>
<sequence>QIFFNNSFALDSTWILPEESRLFHGLEKPHVLANQVALSLSRPAPASRPLPTMVLAPQPTPGGCHNSLKPITNTPAAAAMVSVDPEGLRGPSPSSVQPCHFLTLAPIKIPLQTAPFSGR</sequence>
<organism evidence="1 2">
    <name type="scientific">Heterocephalus glaber</name>
    <name type="common">Naked mole rat</name>
    <dbReference type="NCBI Taxonomy" id="10181"/>
    <lineage>
        <taxon>Eukaryota</taxon>
        <taxon>Metazoa</taxon>
        <taxon>Chordata</taxon>
        <taxon>Craniata</taxon>
        <taxon>Vertebrata</taxon>
        <taxon>Euteleostomi</taxon>
        <taxon>Mammalia</taxon>
        <taxon>Eutheria</taxon>
        <taxon>Euarchontoglires</taxon>
        <taxon>Glires</taxon>
        <taxon>Rodentia</taxon>
        <taxon>Hystricomorpha</taxon>
        <taxon>Bathyergidae</taxon>
        <taxon>Heterocephalus</taxon>
    </lineage>
</organism>
<name>G5BFC4_HETGA</name>